<evidence type="ECO:0000256" key="5">
    <source>
        <dbReference type="ARBA" id="ARBA00018400"/>
    </source>
</evidence>
<dbReference type="EMBL" id="JANAWD010001369">
    <property type="protein sequence ID" value="KAJ3473501.1"/>
    <property type="molecule type" value="Genomic_DNA"/>
</dbReference>
<evidence type="ECO:0000256" key="1">
    <source>
        <dbReference type="ARBA" id="ARBA00004123"/>
    </source>
</evidence>
<evidence type="ECO:0000256" key="6">
    <source>
        <dbReference type="ARBA" id="ARBA00022490"/>
    </source>
</evidence>
<proteinExistence type="inferred from homology"/>
<accession>A0AAD5UNX7</accession>
<dbReference type="GO" id="GO:0005737">
    <property type="term" value="C:cytoplasm"/>
    <property type="evidence" value="ECO:0007669"/>
    <property type="project" value="UniProtKB-SubCell"/>
</dbReference>
<protein>
    <recommendedName>
        <fullName evidence="5">Protein YAE1</fullName>
    </recommendedName>
    <alternativeName>
        <fullName evidence="4">Protein yae1</fullName>
    </alternativeName>
</protein>
<keyword evidence="7" id="KW-0539">Nucleus</keyword>
<dbReference type="Proteomes" id="UP001212997">
    <property type="component" value="Unassembled WGS sequence"/>
</dbReference>
<keyword evidence="11" id="KW-1185">Reference proteome</keyword>
<gene>
    <name evidence="10" type="ORF">NLI96_g12974</name>
</gene>
<feature type="domain" description="Essential protein Yae1 N-terminal" evidence="9">
    <location>
        <begin position="32"/>
        <end position="71"/>
    </location>
</feature>
<reference evidence="10" key="1">
    <citation type="submission" date="2022-07" db="EMBL/GenBank/DDBJ databases">
        <title>Genome Sequence of Physisporinus lineatus.</title>
        <authorList>
            <person name="Buettner E."/>
        </authorList>
    </citation>
    <scope>NUCLEOTIDE SEQUENCE</scope>
    <source>
        <strain evidence="10">VT162</strain>
    </source>
</reference>
<dbReference type="InterPro" id="IPR019191">
    <property type="entry name" value="Essential_protein_Yae1_N"/>
</dbReference>
<dbReference type="InterPro" id="IPR038881">
    <property type="entry name" value="Yae1-like"/>
</dbReference>
<name>A0AAD5UNX7_9APHY</name>
<evidence type="ECO:0000256" key="3">
    <source>
        <dbReference type="ARBA" id="ARBA00007096"/>
    </source>
</evidence>
<organism evidence="10 11">
    <name type="scientific">Meripilus lineatus</name>
    <dbReference type="NCBI Taxonomy" id="2056292"/>
    <lineage>
        <taxon>Eukaryota</taxon>
        <taxon>Fungi</taxon>
        <taxon>Dikarya</taxon>
        <taxon>Basidiomycota</taxon>
        <taxon>Agaricomycotina</taxon>
        <taxon>Agaricomycetes</taxon>
        <taxon>Polyporales</taxon>
        <taxon>Meripilaceae</taxon>
        <taxon>Meripilus</taxon>
    </lineage>
</organism>
<feature type="region of interest" description="Disordered" evidence="8">
    <location>
        <begin position="184"/>
        <end position="205"/>
    </location>
</feature>
<dbReference type="Pfam" id="PF09811">
    <property type="entry name" value="Yae1_N"/>
    <property type="match status" value="1"/>
</dbReference>
<comment type="subcellular location">
    <subcellularLocation>
        <location evidence="2">Cytoplasm</location>
    </subcellularLocation>
    <subcellularLocation>
        <location evidence="1">Nucleus</location>
    </subcellularLocation>
</comment>
<dbReference type="PANTHER" id="PTHR18829:SF0">
    <property type="entry name" value="PROTEIN YAE1 HOMOLOG"/>
    <property type="match status" value="1"/>
</dbReference>
<evidence type="ECO:0000313" key="11">
    <source>
        <dbReference type="Proteomes" id="UP001212997"/>
    </source>
</evidence>
<evidence type="ECO:0000256" key="8">
    <source>
        <dbReference type="SAM" id="MobiDB-lite"/>
    </source>
</evidence>
<dbReference type="AlphaFoldDB" id="A0AAD5UNX7"/>
<keyword evidence="6" id="KW-0963">Cytoplasm</keyword>
<comment type="similarity">
    <text evidence="3">Belongs to the YAE1 family.</text>
</comment>
<dbReference type="PANTHER" id="PTHR18829">
    <property type="entry name" value="PROTEIN YAE1 HOMOLOG"/>
    <property type="match status" value="1"/>
</dbReference>
<comment type="caution">
    <text evidence="10">The sequence shown here is derived from an EMBL/GenBank/DDBJ whole genome shotgun (WGS) entry which is preliminary data.</text>
</comment>
<evidence type="ECO:0000259" key="9">
    <source>
        <dbReference type="Pfam" id="PF09811"/>
    </source>
</evidence>
<evidence type="ECO:0000313" key="10">
    <source>
        <dbReference type="EMBL" id="KAJ3473501.1"/>
    </source>
</evidence>
<evidence type="ECO:0000256" key="2">
    <source>
        <dbReference type="ARBA" id="ARBA00004496"/>
    </source>
</evidence>
<sequence length="230" mass="25317">MDSNDENPWDDNPKIIVDSEWSKISSDFQNAGYREGITAGKESALQEGFDQGFAQVGAALGRKIGLLRGVVAALTSFLSNPKFAVDSGSSSSSITVQDDTTREQLLHEAREISSALNEIRFSDIAPPDLEAQKHAREHLLSSREHQNTNDDHLTKMDLDMDLEIDLGDEIAHKRDIEKLEDLFTQMDPGSVSSGGKSKKKERPTLEDVGVLEDRLRILTGALGLPLPQFT</sequence>
<evidence type="ECO:0000256" key="7">
    <source>
        <dbReference type="ARBA" id="ARBA00023242"/>
    </source>
</evidence>
<evidence type="ECO:0000256" key="4">
    <source>
        <dbReference type="ARBA" id="ARBA00017286"/>
    </source>
</evidence>
<dbReference type="GO" id="GO:0005634">
    <property type="term" value="C:nucleus"/>
    <property type="evidence" value="ECO:0007669"/>
    <property type="project" value="UniProtKB-SubCell"/>
</dbReference>